<keyword evidence="4" id="KW-1185">Reference proteome</keyword>
<name>A0AAQ4EL94_AMBAM</name>
<accession>A0AAQ4EL94</accession>
<sequence length="334" mass="37316">MVPEESSTKSSPIKNGTKKSKNGRNKDVVKKAVFITANFNFNAGCDSGFGHELAKRLDVDGFQVLAGCLNPTSEGATMLRDFCSPSLRVLHLDVTREEHFRRVSKTLAAELGPRGLWAVVANAGMMSAGELEWGSSEAARYLFEVNVFGVVNTVRTALPFLRRQPGSRAVIVASVAGRVTYPGLAFYCMSKHAVVSFADGLRREMRKWDILVSTIEPVLYRTKMALPEHIQCTVDQSWQDTPEAVREAYGKSYFENFRSRCLDFLSRRCRDDLYEVVDNMVHAVSSRRPRRSYFCGGASDKFRVALMRFMSKGTVDRLLCTINQSHVGRSISEG</sequence>
<dbReference type="GO" id="GO:0016491">
    <property type="term" value="F:oxidoreductase activity"/>
    <property type="evidence" value="ECO:0007669"/>
    <property type="project" value="UniProtKB-KW"/>
</dbReference>
<comment type="caution">
    <text evidence="3">The sequence shown here is derived from an EMBL/GenBank/DDBJ whole genome shotgun (WGS) entry which is preliminary data.</text>
</comment>
<dbReference type="InterPro" id="IPR036291">
    <property type="entry name" value="NAD(P)-bd_dom_sf"/>
</dbReference>
<dbReference type="PROSITE" id="PS00061">
    <property type="entry name" value="ADH_SHORT"/>
    <property type="match status" value="1"/>
</dbReference>
<dbReference type="PANTHER" id="PTHR43313">
    <property type="entry name" value="SHORT-CHAIN DEHYDROGENASE/REDUCTASE FAMILY 9C"/>
    <property type="match status" value="1"/>
</dbReference>
<protein>
    <recommendedName>
        <fullName evidence="5">Corticosteroid 11-beta-dehydrogenase</fullName>
    </recommendedName>
</protein>
<dbReference type="InterPro" id="IPR002347">
    <property type="entry name" value="SDR_fam"/>
</dbReference>
<dbReference type="PRINTS" id="PR00081">
    <property type="entry name" value="GDHRDH"/>
</dbReference>
<feature type="region of interest" description="Disordered" evidence="2">
    <location>
        <begin position="1"/>
        <end position="23"/>
    </location>
</feature>
<reference evidence="3 4" key="1">
    <citation type="journal article" date="2023" name="Arcadia Sci">
        <title>De novo assembly of a long-read Amblyomma americanum tick genome.</title>
        <authorList>
            <person name="Chou S."/>
            <person name="Poskanzer K.E."/>
            <person name="Rollins M."/>
            <person name="Thuy-Boun P.S."/>
        </authorList>
    </citation>
    <scope>NUCLEOTIDE SEQUENCE [LARGE SCALE GENOMIC DNA]</scope>
    <source>
        <strain evidence="3">F_SG_1</strain>
        <tissue evidence="3">Salivary glands</tissue>
    </source>
</reference>
<dbReference type="PANTHER" id="PTHR43313:SF36">
    <property type="entry name" value="D-BETA-HYDROXYBUTYRATE DEHYDROGENASE, MITOCHONDRIAL"/>
    <property type="match status" value="1"/>
</dbReference>
<gene>
    <name evidence="3" type="ORF">V5799_031264</name>
</gene>
<evidence type="ECO:0000256" key="1">
    <source>
        <dbReference type="ARBA" id="ARBA00023002"/>
    </source>
</evidence>
<dbReference type="SUPFAM" id="SSF51735">
    <property type="entry name" value="NAD(P)-binding Rossmann-fold domains"/>
    <property type="match status" value="1"/>
</dbReference>
<proteinExistence type="predicted"/>
<dbReference type="InterPro" id="IPR020904">
    <property type="entry name" value="Sc_DH/Rdtase_CS"/>
</dbReference>
<evidence type="ECO:0000313" key="3">
    <source>
        <dbReference type="EMBL" id="KAK8775391.1"/>
    </source>
</evidence>
<dbReference type="Pfam" id="PF00106">
    <property type="entry name" value="adh_short"/>
    <property type="match status" value="1"/>
</dbReference>
<dbReference type="EMBL" id="JARKHS020014190">
    <property type="protein sequence ID" value="KAK8775391.1"/>
    <property type="molecule type" value="Genomic_DNA"/>
</dbReference>
<evidence type="ECO:0000313" key="4">
    <source>
        <dbReference type="Proteomes" id="UP001321473"/>
    </source>
</evidence>
<evidence type="ECO:0000256" key="2">
    <source>
        <dbReference type="SAM" id="MobiDB-lite"/>
    </source>
</evidence>
<dbReference type="Gene3D" id="3.40.50.720">
    <property type="entry name" value="NAD(P)-binding Rossmann-like Domain"/>
    <property type="match status" value="1"/>
</dbReference>
<dbReference type="AlphaFoldDB" id="A0AAQ4EL94"/>
<evidence type="ECO:0008006" key="5">
    <source>
        <dbReference type="Google" id="ProtNLM"/>
    </source>
</evidence>
<dbReference type="Proteomes" id="UP001321473">
    <property type="component" value="Unassembled WGS sequence"/>
</dbReference>
<organism evidence="3 4">
    <name type="scientific">Amblyomma americanum</name>
    <name type="common">Lone star tick</name>
    <dbReference type="NCBI Taxonomy" id="6943"/>
    <lineage>
        <taxon>Eukaryota</taxon>
        <taxon>Metazoa</taxon>
        <taxon>Ecdysozoa</taxon>
        <taxon>Arthropoda</taxon>
        <taxon>Chelicerata</taxon>
        <taxon>Arachnida</taxon>
        <taxon>Acari</taxon>
        <taxon>Parasitiformes</taxon>
        <taxon>Ixodida</taxon>
        <taxon>Ixodoidea</taxon>
        <taxon>Ixodidae</taxon>
        <taxon>Amblyomminae</taxon>
        <taxon>Amblyomma</taxon>
    </lineage>
</organism>
<keyword evidence="1" id="KW-0560">Oxidoreductase</keyword>